<comment type="similarity">
    <text evidence="1">Belongs to the tubulin--tyrosine ligase family.</text>
</comment>
<dbReference type="AlphaFoldDB" id="A0AAV2HKD7"/>
<feature type="non-terminal residue" evidence="7">
    <location>
        <position position="1"/>
    </location>
</feature>
<name>A0AAV2HKD7_LYMST</name>
<sequence>GASEEYSDVSPLSEKIPGDEEKTENFNDEDDLELFEDNTSEIGSETYSINSTGSSGRTSAGCSVLSASCKSVTERNESLQSNSSSTVVCRPPFTFSIFHNIPPTLNFVAEGEKTEQIPWNLRKLMKWKISPITPLVVKTALSRIGFRVSRKNYDWLGCFGKHMKAQCFKQLREYQKLNHFPGSFNIGRKDRLWRSLSKMQAHFGKREFNFFPQTFVLPSDLKLLKRTWEEGNSKQKWIVKPPASARGIGIRVISKWSQIPRRKAVVVQKYIHRPFLINGNKFDMRVYVYVSSYDPLRLYVYDDGLARFASCKYSSSTKSLNNRFVHLTNYSVNKKNTEYVSNSNQDDNLCEGHKWSLKALWAYMKKQGINTAVIWASIRDLIIKTIISGDSSINSMTKANVRSRYSCHELFGFDILLDEKLKPWILEVNISPSLHSNSPLDIAVKGGMIKDMMNIAGYRLPDDRDIRLSSVSTADTRLVCPPNKFCMDKRLFTNQISPDERGKHAYFCQKHQDEEIMQSILDTLTPGDIRHLCESIDEDSRKGNFQRLFPTPQTHRYLRFFEQPRYYNLLLDQWVLRYNHMEQKGIMLLQSLCESNIHLDNPTSNPRHQWTAPHSHATVSIKSPDMKSVAQQTAARTSGSVAALPRLVTKKFTTKSGQSLS</sequence>
<gene>
    <name evidence="7" type="ORF">GSLYS_00008445001</name>
</gene>
<dbReference type="GO" id="GO:0070740">
    <property type="term" value="F:tubulin-glutamic acid ligase activity"/>
    <property type="evidence" value="ECO:0007669"/>
    <property type="project" value="TreeGrafter"/>
</dbReference>
<dbReference type="GO" id="GO:0036064">
    <property type="term" value="C:ciliary basal body"/>
    <property type="evidence" value="ECO:0007669"/>
    <property type="project" value="TreeGrafter"/>
</dbReference>
<comment type="caution">
    <text evidence="7">The sequence shown here is derived from an EMBL/GenBank/DDBJ whole genome shotgun (WGS) entry which is preliminary data.</text>
</comment>
<evidence type="ECO:0000313" key="7">
    <source>
        <dbReference type="EMBL" id="CAL1534485.1"/>
    </source>
</evidence>
<dbReference type="Gene3D" id="3.30.470.20">
    <property type="entry name" value="ATP-grasp fold, B domain"/>
    <property type="match status" value="1"/>
</dbReference>
<evidence type="ECO:0000256" key="6">
    <source>
        <dbReference type="SAM" id="MobiDB-lite"/>
    </source>
</evidence>
<dbReference type="GO" id="GO:0005524">
    <property type="term" value="F:ATP binding"/>
    <property type="evidence" value="ECO:0007669"/>
    <property type="project" value="UniProtKB-KW"/>
</dbReference>
<keyword evidence="3" id="KW-0493">Microtubule</keyword>
<organism evidence="7 8">
    <name type="scientific">Lymnaea stagnalis</name>
    <name type="common">Great pond snail</name>
    <name type="synonym">Helix stagnalis</name>
    <dbReference type="NCBI Taxonomy" id="6523"/>
    <lineage>
        <taxon>Eukaryota</taxon>
        <taxon>Metazoa</taxon>
        <taxon>Spiralia</taxon>
        <taxon>Lophotrochozoa</taxon>
        <taxon>Mollusca</taxon>
        <taxon>Gastropoda</taxon>
        <taxon>Heterobranchia</taxon>
        <taxon>Euthyneura</taxon>
        <taxon>Panpulmonata</taxon>
        <taxon>Hygrophila</taxon>
        <taxon>Lymnaeoidea</taxon>
        <taxon>Lymnaeidae</taxon>
        <taxon>Lymnaea</taxon>
    </lineage>
</organism>
<evidence type="ECO:0000313" key="8">
    <source>
        <dbReference type="Proteomes" id="UP001497497"/>
    </source>
</evidence>
<dbReference type="Pfam" id="PF03133">
    <property type="entry name" value="TTL"/>
    <property type="match status" value="1"/>
</dbReference>
<keyword evidence="2" id="KW-0436">Ligase</keyword>
<keyword evidence="4" id="KW-0547">Nucleotide-binding</keyword>
<evidence type="ECO:0000256" key="5">
    <source>
        <dbReference type="ARBA" id="ARBA00022840"/>
    </source>
</evidence>
<keyword evidence="8" id="KW-1185">Reference proteome</keyword>
<dbReference type="EMBL" id="CAXITT010000173">
    <property type="protein sequence ID" value="CAL1534485.1"/>
    <property type="molecule type" value="Genomic_DNA"/>
</dbReference>
<dbReference type="PANTHER" id="PTHR12241">
    <property type="entry name" value="TUBULIN POLYGLUTAMYLASE"/>
    <property type="match status" value="1"/>
</dbReference>
<dbReference type="Proteomes" id="UP001497497">
    <property type="component" value="Unassembled WGS sequence"/>
</dbReference>
<feature type="non-terminal residue" evidence="7">
    <location>
        <position position="661"/>
    </location>
</feature>
<evidence type="ECO:0000256" key="4">
    <source>
        <dbReference type="ARBA" id="ARBA00022741"/>
    </source>
</evidence>
<dbReference type="InterPro" id="IPR004344">
    <property type="entry name" value="TTL/TTLL_fam"/>
</dbReference>
<dbReference type="FunFam" id="3.30.470.20:FF:000009">
    <property type="entry name" value="tubulin polyglutamylase TTLL5 isoform X1"/>
    <property type="match status" value="1"/>
</dbReference>
<dbReference type="PANTHER" id="PTHR12241:SF162">
    <property type="entry name" value="TUBULIN MONOGLUTAMYLASE TTLL4"/>
    <property type="match status" value="1"/>
</dbReference>
<dbReference type="SUPFAM" id="SSF56059">
    <property type="entry name" value="Glutathione synthetase ATP-binding domain-like"/>
    <property type="match status" value="1"/>
</dbReference>
<keyword evidence="5" id="KW-0067">ATP-binding</keyword>
<dbReference type="GO" id="GO:0000226">
    <property type="term" value="P:microtubule cytoskeleton organization"/>
    <property type="evidence" value="ECO:0007669"/>
    <property type="project" value="TreeGrafter"/>
</dbReference>
<evidence type="ECO:0000256" key="2">
    <source>
        <dbReference type="ARBA" id="ARBA00022598"/>
    </source>
</evidence>
<protein>
    <submittedName>
        <fullName evidence="7">Uncharacterized protein</fullName>
    </submittedName>
</protein>
<reference evidence="7 8" key="1">
    <citation type="submission" date="2024-04" db="EMBL/GenBank/DDBJ databases">
        <authorList>
            <consortium name="Genoscope - CEA"/>
            <person name="William W."/>
        </authorList>
    </citation>
    <scope>NUCLEOTIDE SEQUENCE [LARGE SCALE GENOMIC DNA]</scope>
</reference>
<proteinExistence type="inferred from homology"/>
<evidence type="ECO:0000256" key="3">
    <source>
        <dbReference type="ARBA" id="ARBA00022701"/>
    </source>
</evidence>
<accession>A0AAV2HKD7</accession>
<feature type="compositionally biased region" description="Basic and acidic residues" evidence="6">
    <location>
        <begin position="16"/>
        <end position="25"/>
    </location>
</feature>
<dbReference type="PROSITE" id="PS51221">
    <property type="entry name" value="TTL"/>
    <property type="match status" value="1"/>
</dbReference>
<evidence type="ECO:0000256" key="1">
    <source>
        <dbReference type="ARBA" id="ARBA00006820"/>
    </source>
</evidence>
<feature type="region of interest" description="Disordered" evidence="6">
    <location>
        <begin position="1"/>
        <end position="30"/>
    </location>
</feature>
<dbReference type="GO" id="GO:0015631">
    <property type="term" value="F:tubulin binding"/>
    <property type="evidence" value="ECO:0007669"/>
    <property type="project" value="TreeGrafter"/>
</dbReference>
<dbReference type="GO" id="GO:0005874">
    <property type="term" value="C:microtubule"/>
    <property type="evidence" value="ECO:0007669"/>
    <property type="project" value="UniProtKB-KW"/>
</dbReference>